<reference evidence="2 3" key="1">
    <citation type="journal article" date="2020" name="ISME J.">
        <title>Uncovering the hidden diversity of litter-decomposition mechanisms in mushroom-forming fungi.</title>
        <authorList>
            <person name="Floudas D."/>
            <person name="Bentzer J."/>
            <person name="Ahren D."/>
            <person name="Johansson T."/>
            <person name="Persson P."/>
            <person name="Tunlid A."/>
        </authorList>
    </citation>
    <scope>NUCLEOTIDE SEQUENCE [LARGE SCALE GENOMIC DNA]</scope>
    <source>
        <strain evidence="2 3">CBS 291.85</strain>
    </source>
</reference>
<name>A0A8H5FCS9_9AGAR</name>
<comment type="caution">
    <text evidence="2">The sequence shown here is derived from an EMBL/GenBank/DDBJ whole genome shotgun (WGS) entry which is preliminary data.</text>
</comment>
<accession>A0A8H5FCS9</accession>
<dbReference type="AlphaFoldDB" id="A0A8H5FCS9"/>
<feature type="compositionally biased region" description="Low complexity" evidence="1">
    <location>
        <begin position="80"/>
        <end position="96"/>
    </location>
</feature>
<evidence type="ECO:0000313" key="3">
    <source>
        <dbReference type="Proteomes" id="UP000559256"/>
    </source>
</evidence>
<dbReference type="EMBL" id="JAACJM010000313">
    <property type="protein sequence ID" value="KAF5332305.1"/>
    <property type="molecule type" value="Genomic_DNA"/>
</dbReference>
<keyword evidence="3" id="KW-1185">Reference proteome</keyword>
<dbReference type="Proteomes" id="UP000559256">
    <property type="component" value="Unassembled WGS sequence"/>
</dbReference>
<evidence type="ECO:0000313" key="2">
    <source>
        <dbReference type="EMBL" id="KAF5332305.1"/>
    </source>
</evidence>
<sequence length="127" mass="13750">MPQADFLVTSMRFRDLGLGRETGWSKVHSGVLLTATLISDELAQPLIHPYPPRLRLHTRRYYLFLPILATTPTLIESLSALGSPSPSVSSHPDASPTHSSMDTDMATALAVAGMVVSDSQATITFKD</sequence>
<organism evidence="2 3">
    <name type="scientific">Tetrapyrgos nigripes</name>
    <dbReference type="NCBI Taxonomy" id="182062"/>
    <lineage>
        <taxon>Eukaryota</taxon>
        <taxon>Fungi</taxon>
        <taxon>Dikarya</taxon>
        <taxon>Basidiomycota</taxon>
        <taxon>Agaricomycotina</taxon>
        <taxon>Agaricomycetes</taxon>
        <taxon>Agaricomycetidae</taxon>
        <taxon>Agaricales</taxon>
        <taxon>Marasmiineae</taxon>
        <taxon>Marasmiaceae</taxon>
        <taxon>Tetrapyrgos</taxon>
    </lineage>
</organism>
<protein>
    <submittedName>
        <fullName evidence="2">Uncharacterized protein</fullName>
    </submittedName>
</protein>
<feature type="region of interest" description="Disordered" evidence="1">
    <location>
        <begin position="80"/>
        <end position="101"/>
    </location>
</feature>
<gene>
    <name evidence="2" type="ORF">D9758_018514</name>
</gene>
<proteinExistence type="predicted"/>
<evidence type="ECO:0000256" key="1">
    <source>
        <dbReference type="SAM" id="MobiDB-lite"/>
    </source>
</evidence>